<accession>A0ABT4QVL8</accession>
<gene>
    <name evidence="2" type="ORF">OOJ09_14805</name>
</gene>
<feature type="region of interest" description="Disordered" evidence="1">
    <location>
        <begin position="268"/>
        <end position="305"/>
    </location>
</feature>
<name>A0ABT4QVL8_9HYPH</name>
<dbReference type="EMBL" id="JAPFQA010000005">
    <property type="protein sequence ID" value="MCZ8545458.1"/>
    <property type="molecule type" value="Genomic_DNA"/>
</dbReference>
<sequence>MQFAVVRSNAAGCEPNCPEWISAEGTIEAGTPAKLRQILKTLGRRHLPIIVNSPGGSVDAALQLGRIIRKSKLDVAVGATKFSGCQPGMDLCRAGKGPYFGIASDGGAMCNSACPLMFAGGVNRLVGRWAYLGVHQITTTFQRQKIYYRTMYRIVHGRKKIISSKVVSRTNVGTYKTYEMSKAVERRLLAYLREMGVGQGVLDVMKATPAGDIRQVPLDDMTTMKLVTSKGTLDILVWAGICRRSPAPANCREIPANAKPAEVAAIEAKASPSQPAQVPLSQPAKAAPSQPAKAPPTKPFWSAPGNGAPEMRFVVVRGSDALCNPDCPEWISAEGAITPQTPQRLSQLLAMLGNRRLPVVISSRGGDLFSALIVGRLIRERTLDVAVARTNITGCEPVGGACLADNGAYVGLISDSGVECDSACALMLAGGVKRLVDPKARLSMYAMGQKRIVKAYLEEMAIDPGLFAVIEQRSVERQLEPDMMLKVGLTTGPQSVDALTGATICKAVPKPKNCRILPSADAEAAASAKL</sequence>
<evidence type="ECO:0000256" key="1">
    <source>
        <dbReference type="SAM" id="MobiDB-lite"/>
    </source>
</evidence>
<comment type="caution">
    <text evidence="2">The sequence shown here is derived from an EMBL/GenBank/DDBJ whole genome shotgun (WGS) entry which is preliminary data.</text>
</comment>
<protein>
    <submittedName>
        <fullName evidence="2">Uncharacterized protein</fullName>
    </submittedName>
</protein>
<evidence type="ECO:0000313" key="3">
    <source>
        <dbReference type="Proteomes" id="UP001152178"/>
    </source>
</evidence>
<dbReference type="Proteomes" id="UP001152178">
    <property type="component" value="Unassembled WGS sequence"/>
</dbReference>
<keyword evidence="3" id="KW-1185">Reference proteome</keyword>
<dbReference type="InterPro" id="IPR029045">
    <property type="entry name" value="ClpP/crotonase-like_dom_sf"/>
</dbReference>
<organism evidence="2 3">
    <name type="scientific">Mesorhizobium qingshengii</name>
    <dbReference type="NCBI Taxonomy" id="1165689"/>
    <lineage>
        <taxon>Bacteria</taxon>
        <taxon>Pseudomonadati</taxon>
        <taxon>Pseudomonadota</taxon>
        <taxon>Alphaproteobacteria</taxon>
        <taxon>Hyphomicrobiales</taxon>
        <taxon>Phyllobacteriaceae</taxon>
        <taxon>Mesorhizobium</taxon>
    </lineage>
</organism>
<dbReference type="Gene3D" id="3.90.226.10">
    <property type="entry name" value="2-enoyl-CoA Hydratase, Chain A, domain 1"/>
    <property type="match status" value="1"/>
</dbReference>
<dbReference type="RefSeq" id="WP_269905917.1">
    <property type="nucleotide sequence ID" value="NZ_JAPFQA010000005.1"/>
</dbReference>
<reference evidence="2" key="1">
    <citation type="submission" date="2022-11" db="EMBL/GenBank/DDBJ databases">
        <authorList>
            <person name="Coimbra C."/>
        </authorList>
    </citation>
    <scope>NUCLEOTIDE SEQUENCE</scope>
    <source>
        <strain evidence="2">Jales19</strain>
    </source>
</reference>
<evidence type="ECO:0000313" key="2">
    <source>
        <dbReference type="EMBL" id="MCZ8545458.1"/>
    </source>
</evidence>
<feature type="compositionally biased region" description="Polar residues" evidence="1">
    <location>
        <begin position="271"/>
        <end position="280"/>
    </location>
</feature>
<feature type="compositionally biased region" description="Low complexity" evidence="1">
    <location>
        <begin position="281"/>
        <end position="292"/>
    </location>
</feature>
<proteinExistence type="predicted"/>
<dbReference type="SUPFAM" id="SSF52096">
    <property type="entry name" value="ClpP/crotonase"/>
    <property type="match status" value="1"/>
</dbReference>